<dbReference type="EMBL" id="CATKSN020000126">
    <property type="protein sequence ID" value="CAI9149100.1"/>
    <property type="molecule type" value="Genomic_DNA"/>
</dbReference>
<protein>
    <submittedName>
        <fullName evidence="2">Uncharacterized protein</fullName>
    </submittedName>
</protein>
<evidence type="ECO:0000256" key="1">
    <source>
        <dbReference type="SAM" id="MobiDB-lite"/>
    </source>
</evidence>
<name>A0ABN8XI76_RANTA</name>
<feature type="non-terminal residue" evidence="2">
    <location>
        <position position="1"/>
    </location>
</feature>
<organism evidence="2 3">
    <name type="scientific">Rangifer tarandus platyrhynchus</name>
    <name type="common">Svalbard reindeer</name>
    <dbReference type="NCBI Taxonomy" id="3082113"/>
    <lineage>
        <taxon>Eukaryota</taxon>
        <taxon>Metazoa</taxon>
        <taxon>Chordata</taxon>
        <taxon>Craniata</taxon>
        <taxon>Vertebrata</taxon>
        <taxon>Euteleostomi</taxon>
        <taxon>Mammalia</taxon>
        <taxon>Eutheria</taxon>
        <taxon>Laurasiatheria</taxon>
        <taxon>Artiodactyla</taxon>
        <taxon>Ruminantia</taxon>
        <taxon>Pecora</taxon>
        <taxon>Cervidae</taxon>
        <taxon>Odocoileinae</taxon>
        <taxon>Rangifer</taxon>
    </lineage>
</organism>
<gene>
    <name evidence="2" type="ORF">MRATA1EN1_LOCUS30718</name>
</gene>
<evidence type="ECO:0000313" key="3">
    <source>
        <dbReference type="Proteomes" id="UP001176941"/>
    </source>
</evidence>
<sequence>NATATTVLQRRAHVCSSRCYLQQVLVSRATNGMPRLLRIVLYEASTAAARAAGGGNDYPHGTSAEIQSLLPLRLRLIFLAPLFSYYRCARDFYFLCFDLYKQACITLARGAAAFLHEKLCIPTYLCWYIVSPVQQNGSRKNTEGKGAADPSSRDIGRGHGSVDVSYVAKTFLDGVNAAASRAVHIRSTDNITEPPTDGTLTRSVHFVDHRPVIDPHKIECGRSISSGFRTILLQLVSLASVANVNE</sequence>
<accession>A0ABN8XI76</accession>
<feature type="region of interest" description="Disordered" evidence="1">
    <location>
        <begin position="137"/>
        <end position="156"/>
    </location>
</feature>
<dbReference type="Proteomes" id="UP001176941">
    <property type="component" value="Unassembled WGS sequence"/>
</dbReference>
<keyword evidence="3" id="KW-1185">Reference proteome</keyword>
<reference evidence="2" key="1">
    <citation type="submission" date="2023-04" db="EMBL/GenBank/DDBJ databases">
        <authorList>
            <consortium name="ELIXIR-Norway"/>
        </authorList>
    </citation>
    <scope>NUCLEOTIDE SEQUENCE [LARGE SCALE GENOMIC DNA]</scope>
</reference>
<proteinExistence type="predicted"/>
<evidence type="ECO:0000313" key="2">
    <source>
        <dbReference type="EMBL" id="CAI9149100.1"/>
    </source>
</evidence>
<comment type="caution">
    <text evidence="2">The sequence shown here is derived from an EMBL/GenBank/DDBJ whole genome shotgun (WGS) entry which is preliminary data.</text>
</comment>